<dbReference type="CDD" id="cd10918">
    <property type="entry name" value="CE4_NodB_like_5s_6s"/>
    <property type="match status" value="1"/>
</dbReference>
<dbReference type="GO" id="GO:0005975">
    <property type="term" value="P:carbohydrate metabolic process"/>
    <property type="evidence" value="ECO:0007669"/>
    <property type="project" value="InterPro"/>
</dbReference>
<dbReference type="SUPFAM" id="SSF88713">
    <property type="entry name" value="Glycoside hydrolase/deacetylase"/>
    <property type="match status" value="1"/>
</dbReference>
<dbReference type="InterPro" id="IPR002509">
    <property type="entry name" value="NODB_dom"/>
</dbReference>
<dbReference type="AlphaFoldDB" id="A0A2W4WDR5"/>
<dbReference type="Pfam" id="PF09992">
    <property type="entry name" value="NAGPA"/>
    <property type="match status" value="1"/>
</dbReference>
<dbReference type="Gene3D" id="3.20.20.370">
    <property type="entry name" value="Glycoside hydrolase/deacetylase"/>
    <property type="match status" value="1"/>
</dbReference>
<evidence type="ECO:0000313" key="5">
    <source>
        <dbReference type="Proteomes" id="UP000249081"/>
    </source>
</evidence>
<dbReference type="PROSITE" id="PS51677">
    <property type="entry name" value="NODB"/>
    <property type="match status" value="1"/>
</dbReference>
<reference evidence="4 5" key="2">
    <citation type="submission" date="2018-06" db="EMBL/GenBank/DDBJ databases">
        <title>Metagenomic assembly of (sub)arctic Cyanobacteria and their associated microbiome from non-axenic cultures.</title>
        <authorList>
            <person name="Baurain D."/>
        </authorList>
    </citation>
    <scope>NUCLEOTIDE SEQUENCE [LARGE SCALE GENOMIC DNA]</scope>
    <source>
        <strain evidence="4">ULC041bin1</strain>
    </source>
</reference>
<dbReference type="InterPro" id="IPR011330">
    <property type="entry name" value="Glyco_hydro/deAcase_b/a-brl"/>
</dbReference>
<reference evidence="5" key="1">
    <citation type="submission" date="2018-04" db="EMBL/GenBank/DDBJ databases">
        <authorList>
            <person name="Cornet L."/>
        </authorList>
    </citation>
    <scope>NUCLEOTIDE SEQUENCE [LARGE SCALE GENOMIC DNA]</scope>
</reference>
<evidence type="ECO:0000256" key="2">
    <source>
        <dbReference type="ARBA" id="ARBA00022729"/>
    </source>
</evidence>
<organism evidence="4 5">
    <name type="scientific">Shackletoniella antarctica</name>
    <dbReference type="NCBI Taxonomy" id="268115"/>
    <lineage>
        <taxon>Bacteria</taxon>
        <taxon>Bacillati</taxon>
        <taxon>Cyanobacteriota</taxon>
        <taxon>Cyanophyceae</taxon>
        <taxon>Oculatellales</taxon>
        <taxon>Oculatellaceae</taxon>
        <taxon>Shackletoniella</taxon>
    </lineage>
</organism>
<name>A0A2W4WDR5_9CYAN</name>
<gene>
    <name evidence="4" type="ORF">DCF17_06815</name>
</gene>
<evidence type="ECO:0000313" key="4">
    <source>
        <dbReference type="EMBL" id="PZO43036.1"/>
    </source>
</evidence>
<protein>
    <submittedName>
        <fullName evidence="4">Polysaccharide deacetylase</fullName>
    </submittedName>
</protein>
<accession>A0A2W4WDR5</accession>
<dbReference type="PANTHER" id="PTHR34216:SF3">
    <property type="entry name" value="POLY-BETA-1,6-N-ACETYL-D-GLUCOSAMINE N-DEACETYLASE"/>
    <property type="match status" value="1"/>
</dbReference>
<keyword evidence="2" id="KW-0732">Signal</keyword>
<dbReference type="PANTHER" id="PTHR34216">
    <property type="match status" value="1"/>
</dbReference>
<comment type="caution">
    <text evidence="4">The sequence shown here is derived from an EMBL/GenBank/DDBJ whole genome shotgun (WGS) entry which is preliminary data.</text>
</comment>
<evidence type="ECO:0000259" key="3">
    <source>
        <dbReference type="PROSITE" id="PS51677"/>
    </source>
</evidence>
<evidence type="ECO:0000256" key="1">
    <source>
        <dbReference type="ARBA" id="ARBA00004613"/>
    </source>
</evidence>
<sequence length="620" mass="65715">MGTGAFLLGAVVPLATALGTGAINVSNVGLAASPAADQPQALDAKLFALMDTPGVDAFPTVVSSERLCRRPVGLPSAVENRPANALFQGAALGTAAATLGTEAIAQLGAEPWPGIHAQATAARVPVLMYHDVLTPPEVFFDLTPEDFENHLQTILDNGLTPISPDQLVQHLRTGAPLPEKPVLITLDDGYVGHYEHVLPLLQKYQVPATFFVFPGKVDGDVAGRSTLTWAQLRTMAAEPLVTIASHSVTHPADLRDLSDEDLAYEVVESKRRLESELGIPIRYFSYPSGHYDERVAQAVADAGYLAAFTMRQQDEQFAGASESLLAIERFGQSSLAALVDVAWGGPPAAGVAPVAVADSEFNFATPIEQQRLDGGGQSFTLISGGHPVTIHANSRYQLPEILAGSNITGAVDGGFFSLQYLDSNVMIGPVLSQSTQQFVPGYTGEITKLNSRPLVLMAPQGVLFVPFDAARHNTLAGLARELPGVTDAFVAAAWLVKDGLPQPASSFGTLFDYDARRHRAFWGINTAGQPVVGVTHTIVDSVELGKMLYQSGLRDAVMLDSGASTSLAYQGDSLVGYIPRPVPHLVGLVPPDANDGSPCPLVVDGENPTTVKRELKLRNE</sequence>
<dbReference type="Proteomes" id="UP000249081">
    <property type="component" value="Unassembled WGS sequence"/>
</dbReference>
<feature type="domain" description="NodB homology" evidence="3">
    <location>
        <begin position="180"/>
        <end position="417"/>
    </location>
</feature>
<dbReference type="InterPro" id="IPR018711">
    <property type="entry name" value="NAGPA"/>
</dbReference>
<comment type="subcellular location">
    <subcellularLocation>
        <location evidence="1">Secreted</location>
    </subcellularLocation>
</comment>
<proteinExistence type="predicted"/>
<dbReference type="GO" id="GO:0005576">
    <property type="term" value="C:extracellular region"/>
    <property type="evidence" value="ECO:0007669"/>
    <property type="project" value="UniProtKB-SubCell"/>
</dbReference>
<dbReference type="InterPro" id="IPR051398">
    <property type="entry name" value="Polysacch_Deacetylase"/>
</dbReference>
<dbReference type="EMBL" id="QBMN01000034">
    <property type="protein sequence ID" value="PZO43036.1"/>
    <property type="molecule type" value="Genomic_DNA"/>
</dbReference>
<dbReference type="Pfam" id="PF01522">
    <property type="entry name" value="Polysacc_deac_1"/>
    <property type="match status" value="1"/>
</dbReference>
<dbReference type="GO" id="GO:0016810">
    <property type="term" value="F:hydrolase activity, acting on carbon-nitrogen (but not peptide) bonds"/>
    <property type="evidence" value="ECO:0007669"/>
    <property type="project" value="InterPro"/>
</dbReference>